<proteinExistence type="predicted"/>
<evidence type="ECO:0000313" key="3">
    <source>
        <dbReference type="Proteomes" id="UP000006196"/>
    </source>
</evidence>
<protein>
    <submittedName>
        <fullName evidence="2">Uncharacterized protein</fullName>
    </submittedName>
</protein>
<reference evidence="2" key="1">
    <citation type="submission" date="2009-01" db="EMBL/GenBank/DDBJ databases">
        <authorList>
            <person name="Qin X."/>
            <person name="Bachman B."/>
            <person name="Battles P."/>
            <person name="Bell A."/>
            <person name="Bess C."/>
            <person name="Bickham C."/>
            <person name="Chaboub L."/>
            <person name="Chen D."/>
            <person name="Coyle M."/>
            <person name="Deiros D.R."/>
            <person name="Dinh H."/>
            <person name="Forbes L."/>
            <person name="Fowler G."/>
            <person name="Francisco L."/>
            <person name="Fu Q."/>
            <person name="Gubbala S."/>
            <person name="Hale W."/>
            <person name="Han Y."/>
            <person name="Hemphill L."/>
            <person name="Highlander S.K."/>
            <person name="Hirani K."/>
            <person name="Hogues M."/>
            <person name="Jackson L."/>
            <person name="Jakkamsetti A."/>
            <person name="Javaid M."/>
            <person name="Jiang H."/>
            <person name="Korchina V."/>
            <person name="Kovar C."/>
            <person name="Lara F."/>
            <person name="Lee S."/>
            <person name="Mata R."/>
            <person name="Mathew T."/>
            <person name="Moen C."/>
            <person name="Morales K."/>
            <person name="Munidasa M."/>
            <person name="Nazareth L."/>
            <person name="Ngo R."/>
            <person name="Nguyen L."/>
            <person name="Okwuonu G."/>
            <person name="Ongeri F."/>
            <person name="Patil S."/>
            <person name="Petrosino J."/>
            <person name="Pham C."/>
            <person name="Pham P."/>
            <person name="Pu L.-L."/>
            <person name="Puazo M."/>
            <person name="Raj R."/>
            <person name="Reid J."/>
            <person name="Rouhana J."/>
            <person name="Saada N."/>
            <person name="Shang Y."/>
            <person name="Simmons D."/>
            <person name="Thornton R."/>
            <person name="Warren J."/>
            <person name="Weissenberger G."/>
            <person name="Zhang J."/>
            <person name="Zhang L."/>
            <person name="Zhou C."/>
            <person name="Zhu D."/>
            <person name="Muzny D."/>
            <person name="Worley K."/>
            <person name="Gibbs R."/>
        </authorList>
    </citation>
    <scope>NUCLEOTIDE SEQUENCE [LARGE SCALE GENOMIC DNA]</scope>
    <source>
        <strain evidence="2">DSM 44291</strain>
    </source>
</reference>
<dbReference type="STRING" id="525263.HMPREF0298_1917"/>
<dbReference type="AlphaFoldDB" id="C0XTZ7"/>
<feature type="region of interest" description="Disordered" evidence="1">
    <location>
        <begin position="36"/>
        <end position="56"/>
    </location>
</feature>
<accession>C0XTZ7</accession>
<organism evidence="2 3">
    <name type="scientific">Corynebacterium lipophiloflavum (strain ATCC 700352 / DSM 44291 / CCUG 37336 / JCM 10383 / DMMZ 1944)</name>
    <dbReference type="NCBI Taxonomy" id="525263"/>
    <lineage>
        <taxon>Bacteria</taxon>
        <taxon>Bacillati</taxon>
        <taxon>Actinomycetota</taxon>
        <taxon>Actinomycetes</taxon>
        <taxon>Mycobacteriales</taxon>
        <taxon>Corynebacteriaceae</taxon>
        <taxon>Corynebacterium</taxon>
    </lineage>
</organism>
<name>C0XTZ7_CORLD</name>
<gene>
    <name evidence="2" type="ORF">HMPREF0298_1917</name>
</gene>
<dbReference type="Proteomes" id="UP000006196">
    <property type="component" value="Unassembled WGS sequence"/>
</dbReference>
<keyword evidence="3" id="KW-1185">Reference proteome</keyword>
<dbReference type="EMBL" id="ACHJ01000158">
    <property type="protein sequence ID" value="EEI16331.1"/>
    <property type="molecule type" value="Genomic_DNA"/>
</dbReference>
<comment type="caution">
    <text evidence="2">The sequence shown here is derived from an EMBL/GenBank/DDBJ whole genome shotgun (WGS) entry which is preliminary data.</text>
</comment>
<evidence type="ECO:0000313" key="2">
    <source>
        <dbReference type="EMBL" id="EEI16331.1"/>
    </source>
</evidence>
<dbReference type="HOGENOM" id="CLU_212005_0_0_11"/>
<evidence type="ECO:0000256" key="1">
    <source>
        <dbReference type="SAM" id="MobiDB-lite"/>
    </source>
</evidence>
<sequence length="56" mass="6849">MPDLDTRDADDWWDTLPDKRRVEIWRWVEQPHRKGYEPAPGQLDLMDAIKERRRTS</sequence>